<dbReference type="STRING" id="204669.Acid345_3665"/>
<evidence type="ECO:0000313" key="3">
    <source>
        <dbReference type="EMBL" id="ABF42666.1"/>
    </source>
</evidence>
<dbReference type="Proteomes" id="UP000002432">
    <property type="component" value="Chromosome"/>
</dbReference>
<dbReference type="eggNOG" id="ENOG5032UDD">
    <property type="taxonomic scope" value="Bacteria"/>
</dbReference>
<evidence type="ECO:0000313" key="4">
    <source>
        <dbReference type="Proteomes" id="UP000002432"/>
    </source>
</evidence>
<dbReference type="EnsemblBacteria" id="ABF42666">
    <property type="protein sequence ID" value="ABF42666"/>
    <property type="gene ID" value="Acid345_3665"/>
</dbReference>
<keyword evidence="4" id="KW-1185">Reference proteome</keyword>
<name>Q1IKD4_KORVE</name>
<evidence type="ECO:0000256" key="2">
    <source>
        <dbReference type="SAM" id="SignalP"/>
    </source>
</evidence>
<protein>
    <recommendedName>
        <fullName evidence="5">DUF4412 domain-containing protein</fullName>
    </recommendedName>
</protein>
<dbReference type="OrthoDB" id="128756at2"/>
<dbReference type="RefSeq" id="WP_011524465.1">
    <property type="nucleotide sequence ID" value="NC_008009.1"/>
</dbReference>
<keyword evidence="2" id="KW-0732">Signal</keyword>
<sequence>MRKLIAVFMVLAGSSFMLAQSEPITIHGEGFQHAGAMRIDMAGPENMKVVKGIPLTADIVNTHVQHLADGNKITNEETSHLYRDSEGRTRRENKIVLPGSNDKNVPTMIMINDPVAHTRFILNTDRKSADELPGHPPMMSKDINVMYTKKGADEAAANPHESEAETKEDLGTQSIEGFVAKGTKATHVIPAGKIGNEKPITVTTESWYSDELGLEVMRVHNDPWSGEVTTKITNVRRGEPDASLFTPPADYKVEKMNGNRTIRIERNGPGEPPPPPAPEN</sequence>
<dbReference type="HOGENOM" id="CLU_986602_0_0_0"/>
<feature type="compositionally biased region" description="Pro residues" evidence="1">
    <location>
        <begin position="270"/>
        <end position="280"/>
    </location>
</feature>
<feature type="chain" id="PRO_5004191609" description="DUF4412 domain-containing protein" evidence="2">
    <location>
        <begin position="20"/>
        <end position="280"/>
    </location>
</feature>
<proteinExistence type="predicted"/>
<accession>Q1IKD4</accession>
<organism evidence="3 4">
    <name type="scientific">Koribacter versatilis (strain Ellin345)</name>
    <dbReference type="NCBI Taxonomy" id="204669"/>
    <lineage>
        <taxon>Bacteria</taxon>
        <taxon>Pseudomonadati</taxon>
        <taxon>Acidobacteriota</taxon>
        <taxon>Terriglobia</taxon>
        <taxon>Terriglobales</taxon>
        <taxon>Candidatus Korobacteraceae</taxon>
        <taxon>Candidatus Korobacter</taxon>
    </lineage>
</organism>
<feature type="compositionally biased region" description="Basic and acidic residues" evidence="1">
    <location>
        <begin position="259"/>
        <end position="268"/>
    </location>
</feature>
<feature type="region of interest" description="Disordered" evidence="1">
    <location>
        <begin position="259"/>
        <end position="280"/>
    </location>
</feature>
<dbReference type="AlphaFoldDB" id="Q1IKD4"/>
<dbReference type="KEGG" id="aba:Acid345_3665"/>
<dbReference type="EMBL" id="CP000360">
    <property type="protein sequence ID" value="ABF42666.1"/>
    <property type="molecule type" value="Genomic_DNA"/>
</dbReference>
<evidence type="ECO:0008006" key="5">
    <source>
        <dbReference type="Google" id="ProtNLM"/>
    </source>
</evidence>
<reference evidence="3 4" key="1">
    <citation type="journal article" date="2009" name="Appl. Environ. Microbiol.">
        <title>Three genomes from the phylum Acidobacteria provide insight into the lifestyles of these microorganisms in soils.</title>
        <authorList>
            <person name="Ward N.L."/>
            <person name="Challacombe J.F."/>
            <person name="Janssen P.H."/>
            <person name="Henrissat B."/>
            <person name="Coutinho P.M."/>
            <person name="Wu M."/>
            <person name="Xie G."/>
            <person name="Haft D.H."/>
            <person name="Sait M."/>
            <person name="Badger J."/>
            <person name="Barabote R.D."/>
            <person name="Bradley B."/>
            <person name="Brettin T.S."/>
            <person name="Brinkac L.M."/>
            <person name="Bruce D."/>
            <person name="Creasy T."/>
            <person name="Daugherty S.C."/>
            <person name="Davidsen T.M."/>
            <person name="DeBoy R.T."/>
            <person name="Detter J.C."/>
            <person name="Dodson R.J."/>
            <person name="Durkin A.S."/>
            <person name="Ganapathy A."/>
            <person name="Gwinn-Giglio M."/>
            <person name="Han C.S."/>
            <person name="Khouri H."/>
            <person name="Kiss H."/>
            <person name="Kothari S.P."/>
            <person name="Madupu R."/>
            <person name="Nelson K.E."/>
            <person name="Nelson W.C."/>
            <person name="Paulsen I."/>
            <person name="Penn K."/>
            <person name="Ren Q."/>
            <person name="Rosovitz M.J."/>
            <person name="Selengut J.D."/>
            <person name="Shrivastava S."/>
            <person name="Sullivan S.A."/>
            <person name="Tapia R."/>
            <person name="Thompson L.S."/>
            <person name="Watkins K.L."/>
            <person name="Yang Q."/>
            <person name="Yu C."/>
            <person name="Zafar N."/>
            <person name="Zhou L."/>
            <person name="Kuske C.R."/>
        </authorList>
    </citation>
    <scope>NUCLEOTIDE SEQUENCE [LARGE SCALE GENOMIC DNA]</scope>
    <source>
        <strain evidence="3 4">Ellin345</strain>
    </source>
</reference>
<evidence type="ECO:0000256" key="1">
    <source>
        <dbReference type="SAM" id="MobiDB-lite"/>
    </source>
</evidence>
<feature type="signal peptide" evidence="2">
    <location>
        <begin position="1"/>
        <end position="19"/>
    </location>
</feature>
<gene>
    <name evidence="3" type="ordered locus">Acid345_3665</name>
</gene>